<feature type="domain" description="Protein kinase" evidence="2">
    <location>
        <begin position="353"/>
        <end position="498"/>
    </location>
</feature>
<dbReference type="Gene3D" id="3.30.200.20">
    <property type="entry name" value="Phosphorylase Kinase, domain 1"/>
    <property type="match status" value="2"/>
</dbReference>
<dbReference type="PANTHER" id="PTHR48010">
    <property type="entry name" value="OS05G0588300 PROTEIN"/>
    <property type="match status" value="1"/>
</dbReference>
<reference evidence="3 4" key="1">
    <citation type="submission" date="2024-12" db="EMBL/GenBank/DDBJ databases">
        <title>The unique morphological basis and parallel evolutionary history of personate flowers in Penstemon.</title>
        <authorList>
            <person name="Depatie T.H."/>
            <person name="Wessinger C.A."/>
        </authorList>
    </citation>
    <scope>NUCLEOTIDE SEQUENCE [LARGE SCALE GENOMIC DNA]</scope>
    <source>
        <strain evidence="3">WTNN_2</strain>
        <tissue evidence="3">Leaf</tissue>
    </source>
</reference>
<dbReference type="InterPro" id="IPR000719">
    <property type="entry name" value="Prot_kinase_dom"/>
</dbReference>
<gene>
    <name evidence="3" type="ORF">ACJIZ3_008956</name>
</gene>
<dbReference type="Proteomes" id="UP001634393">
    <property type="component" value="Unassembled WGS sequence"/>
</dbReference>
<dbReference type="PANTHER" id="PTHR48010:SF1">
    <property type="entry name" value="PROTEIN KINASE DOMAIN-CONTAINING PROTEIN"/>
    <property type="match status" value="1"/>
</dbReference>
<evidence type="ECO:0000313" key="4">
    <source>
        <dbReference type="Proteomes" id="UP001634393"/>
    </source>
</evidence>
<name>A0ABD3TCJ2_9LAMI</name>
<dbReference type="InterPro" id="IPR011009">
    <property type="entry name" value="Kinase-like_dom_sf"/>
</dbReference>
<sequence>MSRNYDNWERLVAAVIRKEQLWQLFHEDSRSPSLLSEASSSSSSSFRYFDSPLHYLQPKLVFVSNSSPVFEFEDLVPAYPKVLGNRKFRTTYKADMDNGITVVVKQLKLLSVSEAEFKRNMELVQSIRHKNIVELRAYFYSKDNKLVLYDHYNKGSVSDLLNGRTGKKQANLDWETRKRIALGAARGIAHIHKRQLVHGSIKASNILLDSQQYGCVFDIGLRNNGEEVSQASDVYNFGMLLLELLTRKSPKPLDIFMWVDSVKHKGCTAEVFDVDLLKNPAIEDQMVKMLQIGIMCVARTPDKRPGMSAVLKTIEEISNMNTKTYISTNKNQNKKLVLFDYLHCGFELEDLLKSSATLLGAGTFGTSYRVTSNRKAVVVKRMKLPNLAHEELRQSIKLIGNLSHENIVKLKHYSCSKNEQFLVYDYCNDSVSRFLHGPHGFQGNCFTYFMMKYLTSKRFSKCYLLRPYILAHISPLIFLTSSVIYYSSFNIITITFTL</sequence>
<evidence type="ECO:0000259" key="2">
    <source>
        <dbReference type="PROSITE" id="PS50011"/>
    </source>
</evidence>
<comment type="caution">
    <text evidence="3">The sequence shown here is derived from an EMBL/GenBank/DDBJ whole genome shotgun (WGS) entry which is preliminary data.</text>
</comment>
<dbReference type="PROSITE" id="PS50011">
    <property type="entry name" value="PROTEIN_KINASE_DOM"/>
    <property type="match status" value="2"/>
</dbReference>
<dbReference type="AlphaFoldDB" id="A0ABD3TCJ2"/>
<keyword evidence="4" id="KW-1185">Reference proteome</keyword>
<keyword evidence="1" id="KW-0472">Membrane</keyword>
<keyword evidence="1" id="KW-1133">Transmembrane helix</keyword>
<accession>A0ABD3TCJ2</accession>
<organism evidence="3 4">
    <name type="scientific">Penstemon smallii</name>
    <dbReference type="NCBI Taxonomy" id="265156"/>
    <lineage>
        <taxon>Eukaryota</taxon>
        <taxon>Viridiplantae</taxon>
        <taxon>Streptophyta</taxon>
        <taxon>Embryophyta</taxon>
        <taxon>Tracheophyta</taxon>
        <taxon>Spermatophyta</taxon>
        <taxon>Magnoliopsida</taxon>
        <taxon>eudicotyledons</taxon>
        <taxon>Gunneridae</taxon>
        <taxon>Pentapetalae</taxon>
        <taxon>asterids</taxon>
        <taxon>lamiids</taxon>
        <taxon>Lamiales</taxon>
        <taxon>Plantaginaceae</taxon>
        <taxon>Cheloneae</taxon>
        <taxon>Penstemon</taxon>
    </lineage>
</organism>
<feature type="domain" description="Protein kinase" evidence="2">
    <location>
        <begin position="77"/>
        <end position="326"/>
    </location>
</feature>
<evidence type="ECO:0000256" key="1">
    <source>
        <dbReference type="SAM" id="Phobius"/>
    </source>
</evidence>
<dbReference type="Pfam" id="PF07714">
    <property type="entry name" value="PK_Tyr_Ser-Thr"/>
    <property type="match status" value="1"/>
</dbReference>
<keyword evidence="1" id="KW-0812">Transmembrane</keyword>
<dbReference type="Gene3D" id="1.10.510.10">
    <property type="entry name" value="Transferase(Phosphotransferase) domain 1"/>
    <property type="match status" value="2"/>
</dbReference>
<protein>
    <recommendedName>
        <fullName evidence="2">Protein kinase domain-containing protein</fullName>
    </recommendedName>
</protein>
<dbReference type="Pfam" id="PF00069">
    <property type="entry name" value="Pkinase"/>
    <property type="match status" value="1"/>
</dbReference>
<dbReference type="SUPFAM" id="SSF56112">
    <property type="entry name" value="Protein kinase-like (PK-like)"/>
    <property type="match status" value="2"/>
</dbReference>
<proteinExistence type="predicted"/>
<feature type="transmembrane region" description="Helical" evidence="1">
    <location>
        <begin position="468"/>
        <end position="488"/>
    </location>
</feature>
<dbReference type="InterPro" id="IPR001245">
    <property type="entry name" value="Ser-Thr/Tyr_kinase_cat_dom"/>
</dbReference>
<evidence type="ECO:0000313" key="3">
    <source>
        <dbReference type="EMBL" id="KAL3834220.1"/>
    </source>
</evidence>
<dbReference type="InterPro" id="IPR050994">
    <property type="entry name" value="At_inactive_RLKs"/>
</dbReference>
<dbReference type="EMBL" id="JBJXBP010000004">
    <property type="protein sequence ID" value="KAL3834220.1"/>
    <property type="molecule type" value="Genomic_DNA"/>
</dbReference>